<dbReference type="KEGG" id="span:AWL63_05330"/>
<dbReference type="RefSeq" id="WP_069207065.1">
    <property type="nucleotide sequence ID" value="NZ_CP014168.1"/>
</dbReference>
<comment type="similarity">
    <text evidence="1">Belongs to the GMC oxidoreductase family.</text>
</comment>
<keyword evidence="4" id="KW-0274">FAD</keyword>
<dbReference type="SUPFAM" id="SSF51905">
    <property type="entry name" value="FAD/NAD(P)-binding domain"/>
    <property type="match status" value="1"/>
</dbReference>
<evidence type="ECO:0000256" key="3">
    <source>
        <dbReference type="ARBA" id="ARBA00022723"/>
    </source>
</evidence>
<keyword evidence="3" id="KW-0479">Metal-binding</keyword>
<dbReference type="Pfam" id="PF00732">
    <property type="entry name" value="GMC_oxred_N"/>
    <property type="match status" value="1"/>
</dbReference>
<keyword evidence="11" id="KW-1185">Reference proteome</keyword>
<evidence type="ECO:0000256" key="5">
    <source>
        <dbReference type="ARBA" id="ARBA00023002"/>
    </source>
</evidence>
<evidence type="ECO:0000256" key="2">
    <source>
        <dbReference type="ARBA" id="ARBA00022630"/>
    </source>
</evidence>
<dbReference type="GO" id="GO:0046872">
    <property type="term" value="F:metal ion binding"/>
    <property type="evidence" value="ECO:0007669"/>
    <property type="project" value="UniProtKB-KW"/>
</dbReference>
<evidence type="ECO:0000259" key="9">
    <source>
        <dbReference type="PROSITE" id="PS00624"/>
    </source>
</evidence>
<dbReference type="InterPro" id="IPR017900">
    <property type="entry name" value="4Fe4S_Fe_S_CS"/>
</dbReference>
<dbReference type="PROSITE" id="PS00624">
    <property type="entry name" value="GMC_OXRED_2"/>
    <property type="match status" value="1"/>
</dbReference>
<accession>A0A1B3ZGJ5</accession>
<dbReference type="PANTHER" id="PTHR46056:SF12">
    <property type="entry name" value="LONG-CHAIN-ALCOHOL OXIDASE"/>
    <property type="match status" value="1"/>
</dbReference>
<keyword evidence="8" id="KW-0472">Membrane</keyword>
<dbReference type="GO" id="GO:0050660">
    <property type="term" value="F:flavin adenine dinucleotide binding"/>
    <property type="evidence" value="ECO:0007669"/>
    <property type="project" value="InterPro"/>
</dbReference>
<evidence type="ECO:0000313" key="11">
    <source>
        <dbReference type="Proteomes" id="UP000094256"/>
    </source>
</evidence>
<proteinExistence type="inferred from homology"/>
<dbReference type="AlphaFoldDB" id="A0A1B3ZGJ5"/>
<sequence>MKKPFNVLQASILKALTKALFHKVDMAITPDQVVANIQYQFSLMEGGKPREIGLTLYLVCLVLGGPLFLLLGPGWGARKVARRLERSQNDLMQDLARIRGVIYAGYYGHWQGASQTTEQGQIDNVDNPVLAQIGFTLPLYRERGAGEMPITHYDERDLSHADLVNHANVPDEVDVIVIGSGAGGAVAAANLARHGHDVLIVEVGGLWASRDLSHEERRMTSRLFVDGGLQSSRDHDVIVFQGRCVGGSTVINNGICLPVNREGLTHPDADDVLERWASLGAPVDKARFHAAYDAITARLSIQPIAHRAGRNNGLHLLKGWAAYAAKSTNPIDKAAPAVWFSKNFGPPNGPAECAYCGYCNTGCPYGRKQGMAQSFLRDARASGARILAETKAEAILWRDDRQDGKHVAHAVTVKLADGGERVIRARKGVVVAGGAMASSRLLQASGIGGAGTGLSFNMACPVVALMPNAVKSWDEDQMATYVDARDFLLESHFQPPMSMSTLMPGWIGDHAQRMRNYDRLASAGVLIPVDRQGSLIDGALHLKLRADVELPNLRRALATLSRVHFAAGALEVYPALARGTTLRRGEDIDAFFDRYVREADDVTLSTSHPHGGNARGSDPATSVVDLDCRVHNVANVLVADASTFTSCIRVNAQMTTMAMAHYATEHDPF</sequence>
<organism evidence="10 11">
    <name type="scientific">Sphingomonas panacis</name>
    <dbReference type="NCBI Taxonomy" id="1560345"/>
    <lineage>
        <taxon>Bacteria</taxon>
        <taxon>Pseudomonadati</taxon>
        <taxon>Pseudomonadota</taxon>
        <taxon>Alphaproteobacteria</taxon>
        <taxon>Sphingomonadales</taxon>
        <taxon>Sphingomonadaceae</taxon>
        <taxon>Sphingomonas</taxon>
    </lineage>
</organism>
<evidence type="ECO:0000256" key="6">
    <source>
        <dbReference type="ARBA" id="ARBA00023004"/>
    </source>
</evidence>
<reference evidence="10 11" key="1">
    <citation type="submission" date="2016-01" db="EMBL/GenBank/DDBJ databases">
        <title>Complete genome and mega plasmid sequence of Sphingomonas panacis DCY99 elicits systemic resistance in rice to Xanthomonas oryzae.</title>
        <authorList>
            <person name="Kim Y.J."/>
            <person name="Yang D.C."/>
            <person name="Sing P."/>
        </authorList>
    </citation>
    <scope>NUCLEOTIDE SEQUENCE [LARGE SCALE GENOMIC DNA]</scope>
    <source>
        <strain evidence="10 11">DCY99</strain>
    </source>
</reference>
<evidence type="ECO:0000256" key="4">
    <source>
        <dbReference type="ARBA" id="ARBA00022827"/>
    </source>
</evidence>
<name>A0A1B3ZGJ5_9SPHN</name>
<dbReference type="PROSITE" id="PS00198">
    <property type="entry name" value="4FE4S_FER_1"/>
    <property type="match status" value="1"/>
</dbReference>
<keyword evidence="6" id="KW-0408">Iron</keyword>
<dbReference type="InterPro" id="IPR036188">
    <property type="entry name" value="FAD/NAD-bd_sf"/>
</dbReference>
<dbReference type="GO" id="GO:0016614">
    <property type="term" value="F:oxidoreductase activity, acting on CH-OH group of donors"/>
    <property type="evidence" value="ECO:0007669"/>
    <property type="project" value="InterPro"/>
</dbReference>
<evidence type="ECO:0000256" key="1">
    <source>
        <dbReference type="ARBA" id="ARBA00010790"/>
    </source>
</evidence>
<dbReference type="Gene3D" id="3.50.50.60">
    <property type="entry name" value="FAD/NAD(P)-binding domain"/>
    <property type="match status" value="2"/>
</dbReference>
<dbReference type="Pfam" id="PF05199">
    <property type="entry name" value="GMC_oxred_C"/>
    <property type="match status" value="1"/>
</dbReference>
<keyword evidence="5" id="KW-0560">Oxidoreductase</keyword>
<evidence type="ECO:0000256" key="8">
    <source>
        <dbReference type="SAM" id="Phobius"/>
    </source>
</evidence>
<feature type="domain" description="Glucose-methanol-choline oxidoreductase N-terminal" evidence="9">
    <location>
        <begin position="434"/>
        <end position="448"/>
    </location>
</feature>
<evidence type="ECO:0000313" key="10">
    <source>
        <dbReference type="EMBL" id="AOH86545.1"/>
    </source>
</evidence>
<feature type="transmembrane region" description="Helical" evidence="8">
    <location>
        <begin position="54"/>
        <end position="76"/>
    </location>
</feature>
<keyword evidence="8" id="KW-0812">Transmembrane</keyword>
<keyword evidence="2" id="KW-0285">Flavoprotein</keyword>
<dbReference type="Pfam" id="PF13450">
    <property type="entry name" value="NAD_binding_8"/>
    <property type="match status" value="1"/>
</dbReference>
<dbReference type="GO" id="GO:0051536">
    <property type="term" value="F:iron-sulfur cluster binding"/>
    <property type="evidence" value="ECO:0007669"/>
    <property type="project" value="UniProtKB-KW"/>
</dbReference>
<gene>
    <name evidence="10" type="ORF">AWL63_05330</name>
</gene>
<protein>
    <submittedName>
        <fullName evidence="10">Glucose-methanol-choline oxidoreductase</fullName>
    </submittedName>
</protein>
<dbReference type="Proteomes" id="UP000094256">
    <property type="component" value="Chromosome"/>
</dbReference>
<keyword evidence="8" id="KW-1133">Transmembrane helix</keyword>
<evidence type="ECO:0000256" key="7">
    <source>
        <dbReference type="ARBA" id="ARBA00023014"/>
    </source>
</evidence>
<dbReference type="PANTHER" id="PTHR46056">
    <property type="entry name" value="LONG-CHAIN-ALCOHOL OXIDASE"/>
    <property type="match status" value="1"/>
</dbReference>
<dbReference type="STRING" id="1560345.AWL63_05330"/>
<dbReference type="OrthoDB" id="9798604at2"/>
<dbReference type="InterPro" id="IPR000172">
    <property type="entry name" value="GMC_OxRdtase_N"/>
</dbReference>
<keyword evidence="7" id="KW-0411">Iron-sulfur</keyword>
<dbReference type="EMBL" id="CP014168">
    <property type="protein sequence ID" value="AOH86545.1"/>
    <property type="molecule type" value="Genomic_DNA"/>
</dbReference>
<dbReference type="InterPro" id="IPR007867">
    <property type="entry name" value="GMC_OxRtase_C"/>
</dbReference>